<dbReference type="AlphaFoldDB" id="R8BCW3"/>
<dbReference type="GO" id="GO:0016846">
    <property type="term" value="F:carbon-sulfur lyase activity"/>
    <property type="evidence" value="ECO:0007669"/>
    <property type="project" value="InterPro"/>
</dbReference>
<reference evidence="8" key="1">
    <citation type="journal article" date="2013" name="Genome Announc.">
        <title>Draft genome sequence of the ascomycete Phaeoacremonium aleophilum strain UCR-PA7, a causal agent of the esca disease complex in grapevines.</title>
        <authorList>
            <person name="Blanco-Ulate B."/>
            <person name="Rolshausen P."/>
            <person name="Cantu D."/>
        </authorList>
    </citation>
    <scope>NUCLEOTIDE SEQUENCE [LARGE SCALE GENOMIC DNA]</scope>
    <source>
        <strain evidence="8">UCR-PA7</strain>
    </source>
</reference>
<dbReference type="PROSITE" id="PS51891">
    <property type="entry name" value="CENP_V_GFA"/>
    <property type="match status" value="1"/>
</dbReference>
<dbReference type="SUPFAM" id="SSF51316">
    <property type="entry name" value="Mss4-like"/>
    <property type="match status" value="1"/>
</dbReference>
<dbReference type="HOGENOM" id="CLU_079143_0_0_1"/>
<dbReference type="InterPro" id="IPR011057">
    <property type="entry name" value="Mss4-like_sf"/>
</dbReference>
<dbReference type="Proteomes" id="UP000014074">
    <property type="component" value="Unassembled WGS sequence"/>
</dbReference>
<dbReference type="OrthoDB" id="9970124at2759"/>
<keyword evidence="8" id="KW-1185">Reference proteome</keyword>
<evidence type="ECO:0000256" key="5">
    <source>
        <dbReference type="SAM" id="MobiDB-lite"/>
    </source>
</evidence>
<dbReference type="GeneID" id="19328121"/>
<name>R8BCW3_PHAM7</name>
<evidence type="ECO:0000256" key="2">
    <source>
        <dbReference type="ARBA" id="ARBA00022723"/>
    </source>
</evidence>
<evidence type="ECO:0000256" key="4">
    <source>
        <dbReference type="ARBA" id="ARBA00023239"/>
    </source>
</evidence>
<dbReference type="GO" id="GO:0046872">
    <property type="term" value="F:metal ion binding"/>
    <property type="evidence" value="ECO:0007669"/>
    <property type="project" value="UniProtKB-KW"/>
</dbReference>
<dbReference type="PANTHER" id="PTHR33337">
    <property type="entry name" value="GFA DOMAIN-CONTAINING PROTEIN"/>
    <property type="match status" value="1"/>
</dbReference>
<sequence length="220" mass="25000">MARENGANSSDSGGGGGGDDDHQYQAGSTTHRKEDEWKHRAPYKIHEDDEEFDVKWNGKCHCGKIKYQLSRDKPLAAKYCHCTTCQRLHGAPFQWAAIFEKDDIHFTQGHHDLGWYDSSSKSTEHHLPCKVQCAYCRTPIMDEGRNMILLFPTLIDGINTKKGREAFKAQCHMFYTQRVVDFKDDGLDKWAGLDGKSDKVDDDGDVIERQSKKQKKDGSS</sequence>
<evidence type="ECO:0000256" key="3">
    <source>
        <dbReference type="ARBA" id="ARBA00022833"/>
    </source>
</evidence>
<keyword evidence="4" id="KW-0456">Lyase</keyword>
<dbReference type="KEGG" id="tmn:UCRPA7_7369"/>
<dbReference type="EMBL" id="KB933286">
    <property type="protein sequence ID" value="EON97149.1"/>
    <property type="molecule type" value="Genomic_DNA"/>
</dbReference>
<proteinExistence type="inferred from homology"/>
<feature type="region of interest" description="Disordered" evidence="5">
    <location>
        <begin position="194"/>
        <end position="220"/>
    </location>
</feature>
<evidence type="ECO:0000256" key="1">
    <source>
        <dbReference type="ARBA" id="ARBA00005495"/>
    </source>
</evidence>
<feature type="region of interest" description="Disordered" evidence="5">
    <location>
        <begin position="1"/>
        <end position="38"/>
    </location>
</feature>
<accession>R8BCW3</accession>
<keyword evidence="3" id="KW-0862">Zinc</keyword>
<comment type="similarity">
    <text evidence="1">Belongs to the Gfa family.</text>
</comment>
<dbReference type="InterPro" id="IPR006913">
    <property type="entry name" value="CENP-V/GFA"/>
</dbReference>
<dbReference type="Gene3D" id="3.90.1590.10">
    <property type="entry name" value="glutathione-dependent formaldehyde- activating enzyme (gfa)"/>
    <property type="match status" value="1"/>
</dbReference>
<protein>
    <submittedName>
        <fullName evidence="7">Putative glutathione-dependent formaldehyde-activating family gfa protein</fullName>
    </submittedName>
</protein>
<dbReference type="RefSeq" id="XP_007918092.1">
    <property type="nucleotide sequence ID" value="XM_007919901.1"/>
</dbReference>
<gene>
    <name evidence="7" type="ORF">UCRPA7_7369</name>
</gene>
<dbReference type="PANTHER" id="PTHR33337:SF40">
    <property type="entry name" value="CENP-V_GFA DOMAIN-CONTAINING PROTEIN-RELATED"/>
    <property type="match status" value="1"/>
</dbReference>
<feature type="domain" description="CENP-V/GFA" evidence="6">
    <location>
        <begin position="56"/>
        <end position="191"/>
    </location>
</feature>
<evidence type="ECO:0000259" key="6">
    <source>
        <dbReference type="PROSITE" id="PS51891"/>
    </source>
</evidence>
<dbReference type="Pfam" id="PF04828">
    <property type="entry name" value="GFA"/>
    <property type="match status" value="1"/>
</dbReference>
<organism evidence="7 8">
    <name type="scientific">Phaeoacremonium minimum (strain UCR-PA7)</name>
    <name type="common">Esca disease fungus</name>
    <name type="synonym">Togninia minima</name>
    <dbReference type="NCBI Taxonomy" id="1286976"/>
    <lineage>
        <taxon>Eukaryota</taxon>
        <taxon>Fungi</taxon>
        <taxon>Dikarya</taxon>
        <taxon>Ascomycota</taxon>
        <taxon>Pezizomycotina</taxon>
        <taxon>Sordariomycetes</taxon>
        <taxon>Sordariomycetidae</taxon>
        <taxon>Togniniales</taxon>
        <taxon>Togniniaceae</taxon>
        <taxon>Phaeoacremonium</taxon>
    </lineage>
</organism>
<evidence type="ECO:0000313" key="8">
    <source>
        <dbReference type="Proteomes" id="UP000014074"/>
    </source>
</evidence>
<evidence type="ECO:0000313" key="7">
    <source>
        <dbReference type="EMBL" id="EON97149.1"/>
    </source>
</evidence>
<dbReference type="eggNOG" id="ENOG502RZVZ">
    <property type="taxonomic scope" value="Eukaryota"/>
</dbReference>
<feature type="compositionally biased region" description="Basic and acidic residues" evidence="5">
    <location>
        <begin position="206"/>
        <end position="220"/>
    </location>
</feature>
<keyword evidence="2" id="KW-0479">Metal-binding</keyword>